<dbReference type="PROSITE" id="PS51914">
    <property type="entry name" value="MRH"/>
    <property type="match status" value="1"/>
</dbReference>
<keyword evidence="7" id="KW-0813">Transport</keyword>
<protein>
    <recommendedName>
        <fullName evidence="6">Autophagy-related protein 27</fullName>
    </recommendedName>
</protein>
<evidence type="ECO:0000256" key="15">
    <source>
        <dbReference type="ARBA" id="ARBA00023136"/>
    </source>
</evidence>
<evidence type="ECO:0000256" key="4">
    <source>
        <dbReference type="ARBA" id="ARBA00004472"/>
    </source>
</evidence>
<evidence type="ECO:0000256" key="3">
    <source>
        <dbReference type="ARBA" id="ARBA00004394"/>
    </source>
</evidence>
<comment type="subcellular location">
    <subcellularLocation>
        <location evidence="2">Cytoplasmic vesicle membrane</location>
        <topology evidence="2">Single-pass type I membrane protein</topology>
    </subcellularLocation>
    <subcellularLocation>
        <location evidence="3">Golgi apparatus membrane</location>
    </subcellularLocation>
    <subcellularLocation>
        <location evidence="1">Mitochondrion membrane</location>
        <topology evidence="1">Single-pass membrane protein</topology>
    </subcellularLocation>
    <subcellularLocation>
        <location evidence="4">Preautophagosomal structure membrane</location>
        <topology evidence="4">Single-pass type I membrane protein</topology>
    </subcellularLocation>
</comment>
<evidence type="ECO:0000256" key="18">
    <source>
        <dbReference type="SAM" id="Phobius"/>
    </source>
</evidence>
<keyword evidence="10" id="KW-0653">Protein transport</keyword>
<gene>
    <name evidence="20" type="ORF">BSTOLATCC_MIC36337</name>
</gene>
<name>A0AAU9JEX7_9CILI</name>
<dbReference type="PANTHER" id="PTHR15071">
    <property type="entry name" value="MANNOSE-6-PHOSPHATE RECEPTOR FAMILY MEMBER"/>
    <property type="match status" value="1"/>
</dbReference>
<dbReference type="GO" id="GO:0034045">
    <property type="term" value="C:phagophore assembly site membrane"/>
    <property type="evidence" value="ECO:0007669"/>
    <property type="project" value="UniProtKB-SubCell"/>
</dbReference>
<feature type="domain" description="MRH" evidence="19">
    <location>
        <begin position="16"/>
        <end position="156"/>
    </location>
</feature>
<keyword evidence="12" id="KW-0072">Autophagy</keyword>
<dbReference type="GO" id="GO:0015031">
    <property type="term" value="P:protein transport"/>
    <property type="evidence" value="ECO:0007669"/>
    <property type="project" value="UniProtKB-KW"/>
</dbReference>
<keyword evidence="13" id="KW-0333">Golgi apparatus</keyword>
<evidence type="ECO:0000256" key="8">
    <source>
        <dbReference type="ARBA" id="ARBA00022692"/>
    </source>
</evidence>
<evidence type="ECO:0000256" key="13">
    <source>
        <dbReference type="ARBA" id="ARBA00023034"/>
    </source>
</evidence>
<organism evidence="20 21">
    <name type="scientific">Blepharisma stoltei</name>
    <dbReference type="NCBI Taxonomy" id="1481888"/>
    <lineage>
        <taxon>Eukaryota</taxon>
        <taxon>Sar</taxon>
        <taxon>Alveolata</taxon>
        <taxon>Ciliophora</taxon>
        <taxon>Postciliodesmatophora</taxon>
        <taxon>Heterotrichea</taxon>
        <taxon>Heterotrichida</taxon>
        <taxon>Blepharismidae</taxon>
        <taxon>Blepharisma</taxon>
    </lineage>
</organism>
<keyword evidence="15 18" id="KW-0472">Membrane</keyword>
<keyword evidence="11 18" id="KW-1133">Transmembrane helix</keyword>
<dbReference type="PANTHER" id="PTHR15071:SF0">
    <property type="entry name" value="MANNOSE 6-PHOSPHATE RECEPTOR-LIKE PROTEIN 1"/>
    <property type="match status" value="1"/>
</dbReference>
<dbReference type="Proteomes" id="UP001162131">
    <property type="component" value="Unassembled WGS sequence"/>
</dbReference>
<dbReference type="GO" id="GO:0006914">
    <property type="term" value="P:autophagy"/>
    <property type="evidence" value="ECO:0007669"/>
    <property type="project" value="UniProtKB-KW"/>
</dbReference>
<feature type="transmembrane region" description="Helical" evidence="18">
    <location>
        <begin position="173"/>
        <end position="192"/>
    </location>
</feature>
<keyword evidence="14" id="KW-0496">Mitochondrion</keyword>
<keyword evidence="16" id="KW-1015">Disulfide bond</keyword>
<evidence type="ECO:0000256" key="10">
    <source>
        <dbReference type="ARBA" id="ARBA00022927"/>
    </source>
</evidence>
<dbReference type="GO" id="GO:0000139">
    <property type="term" value="C:Golgi membrane"/>
    <property type="evidence" value="ECO:0007669"/>
    <property type="project" value="UniProtKB-SubCell"/>
</dbReference>
<evidence type="ECO:0000256" key="12">
    <source>
        <dbReference type="ARBA" id="ARBA00023006"/>
    </source>
</evidence>
<dbReference type="InterPro" id="IPR018939">
    <property type="entry name" value="Autophagy-rel_prot_27"/>
</dbReference>
<evidence type="ECO:0000256" key="2">
    <source>
        <dbReference type="ARBA" id="ARBA00004358"/>
    </source>
</evidence>
<evidence type="ECO:0000256" key="14">
    <source>
        <dbReference type="ARBA" id="ARBA00023128"/>
    </source>
</evidence>
<keyword evidence="17" id="KW-0968">Cytoplasmic vesicle</keyword>
<evidence type="ECO:0000256" key="17">
    <source>
        <dbReference type="ARBA" id="ARBA00023329"/>
    </source>
</evidence>
<evidence type="ECO:0000259" key="19">
    <source>
        <dbReference type="PROSITE" id="PS51914"/>
    </source>
</evidence>
<evidence type="ECO:0000256" key="5">
    <source>
        <dbReference type="ARBA" id="ARBA00005363"/>
    </source>
</evidence>
<evidence type="ECO:0000313" key="20">
    <source>
        <dbReference type="EMBL" id="CAG9324551.1"/>
    </source>
</evidence>
<dbReference type="GO" id="GO:0010008">
    <property type="term" value="C:endosome membrane"/>
    <property type="evidence" value="ECO:0007669"/>
    <property type="project" value="UniProtKB-SubCell"/>
</dbReference>
<keyword evidence="21" id="KW-1185">Reference proteome</keyword>
<evidence type="ECO:0000256" key="7">
    <source>
        <dbReference type="ARBA" id="ARBA00022448"/>
    </source>
</evidence>
<dbReference type="GO" id="GO:0031966">
    <property type="term" value="C:mitochondrial membrane"/>
    <property type="evidence" value="ECO:0007669"/>
    <property type="project" value="UniProtKB-SubCell"/>
</dbReference>
<comment type="caution">
    <text evidence="20">The sequence shown here is derived from an EMBL/GenBank/DDBJ whole genome shotgun (WGS) entry which is preliminary data.</text>
</comment>
<dbReference type="AlphaFoldDB" id="A0AAU9JEX7"/>
<dbReference type="SUPFAM" id="SSF50911">
    <property type="entry name" value="Mannose 6-phosphate receptor domain"/>
    <property type="match status" value="1"/>
</dbReference>
<reference evidence="20" key="1">
    <citation type="submission" date="2021-09" db="EMBL/GenBank/DDBJ databases">
        <authorList>
            <consortium name="AG Swart"/>
            <person name="Singh M."/>
            <person name="Singh A."/>
            <person name="Seah K."/>
            <person name="Emmerich C."/>
        </authorList>
    </citation>
    <scope>NUCLEOTIDE SEQUENCE</scope>
    <source>
        <strain evidence="20">ATCC30299</strain>
    </source>
</reference>
<evidence type="ECO:0000256" key="6">
    <source>
        <dbReference type="ARBA" id="ARBA00013776"/>
    </source>
</evidence>
<proteinExistence type="inferred from homology"/>
<keyword evidence="8 18" id="KW-0812">Transmembrane</keyword>
<evidence type="ECO:0000256" key="16">
    <source>
        <dbReference type="ARBA" id="ARBA00023157"/>
    </source>
</evidence>
<evidence type="ECO:0000256" key="1">
    <source>
        <dbReference type="ARBA" id="ARBA00004304"/>
    </source>
</evidence>
<dbReference type="InterPro" id="IPR044865">
    <property type="entry name" value="MRH_dom"/>
</dbReference>
<accession>A0AAU9JEX7</accession>
<comment type="similarity">
    <text evidence="5">Belongs to the ATG27 family.</text>
</comment>
<evidence type="ECO:0000256" key="9">
    <source>
        <dbReference type="ARBA" id="ARBA00022729"/>
    </source>
</evidence>
<keyword evidence="9" id="KW-0732">Signal</keyword>
<dbReference type="EMBL" id="CAJZBQ010000036">
    <property type="protein sequence ID" value="CAG9324551.1"/>
    <property type="molecule type" value="Genomic_DNA"/>
</dbReference>
<evidence type="ECO:0000313" key="21">
    <source>
        <dbReference type="Proteomes" id="UP001162131"/>
    </source>
</evidence>
<evidence type="ECO:0000256" key="11">
    <source>
        <dbReference type="ARBA" id="ARBA00022989"/>
    </source>
</evidence>
<dbReference type="Pfam" id="PF09451">
    <property type="entry name" value="ATG27"/>
    <property type="match status" value="1"/>
</dbReference>
<sequence length="241" mass="26553">MMWVLLLFNLASAGQYPCKFTMPDGDVIDLSSLYTEIPDYEMDAMDFVYRNNICGDTHKTCGVNTGIATQWEYNGGCVAVLARQSGTPPVATYINPDDPDLGIRLTYFNGDSCGSIQRQVIYNIHCAKEKTRMTMAEEFSLCVYTFEVNSKLVCPGKSGVTKKSSSGLSRGTWILLLSVILFAAYCIIGSILNRKNDPELSISESIPHKAFWAELPSLVGDGVQFTVSKGREIVGRITGRE</sequence>
<dbReference type="InterPro" id="IPR009011">
    <property type="entry name" value="Man6P_isomerase_rcpt-bd_dom_sf"/>
</dbReference>
<dbReference type="Gene3D" id="2.70.130.10">
    <property type="entry name" value="Mannose-6-phosphate receptor binding domain"/>
    <property type="match status" value="1"/>
</dbReference>